<protein>
    <submittedName>
        <fullName evidence="7">Toxin</fullName>
    </submittedName>
</protein>
<comment type="subcellular location">
    <subcellularLocation>
        <location evidence="1">Secreted</location>
    </subcellularLocation>
</comment>
<dbReference type="Proteomes" id="UP000814126">
    <property type="component" value="Unassembled WGS sequence"/>
</dbReference>
<gene>
    <name evidence="7" type="ORF">GIV46_04690</name>
</gene>
<dbReference type="GO" id="GO:0005576">
    <property type="term" value="C:extracellular region"/>
    <property type="evidence" value="ECO:0007669"/>
    <property type="project" value="UniProtKB-SubCell"/>
</dbReference>
<accession>A0AAP2RYM1</accession>
<reference evidence="7" key="1">
    <citation type="submission" date="2019-11" db="EMBL/GenBank/DDBJ databases">
        <title>Epiphytic Pseudomonas syringae from cherry orchards.</title>
        <authorList>
            <person name="Hulin M.T."/>
        </authorList>
    </citation>
    <scope>NUCLEOTIDE SEQUENCE</scope>
    <source>
        <strain evidence="7">PA-2-1F</strain>
    </source>
</reference>
<evidence type="ECO:0000313" key="8">
    <source>
        <dbReference type="Proteomes" id="UP000814126"/>
    </source>
</evidence>
<dbReference type="InterPro" id="IPR022045">
    <property type="entry name" value="TcdB_toxin_mid/N"/>
</dbReference>
<organism evidence="7 8">
    <name type="scientific">Pseudomonas poae</name>
    <dbReference type="NCBI Taxonomy" id="200451"/>
    <lineage>
        <taxon>Bacteria</taxon>
        <taxon>Pseudomonadati</taxon>
        <taxon>Pseudomonadota</taxon>
        <taxon>Gammaproteobacteria</taxon>
        <taxon>Pseudomonadales</taxon>
        <taxon>Pseudomonadaceae</taxon>
        <taxon>Pseudomonas</taxon>
    </lineage>
</organism>
<evidence type="ECO:0000256" key="2">
    <source>
        <dbReference type="ARBA" id="ARBA00022525"/>
    </source>
</evidence>
<feature type="domain" description="Insecticide toxin TcdB middle/C-terminal" evidence="5">
    <location>
        <begin position="874"/>
        <end position="1020"/>
    </location>
</feature>
<dbReference type="Pfam" id="PF12255">
    <property type="entry name" value="TcdB_toxin_midC"/>
    <property type="match status" value="1"/>
</dbReference>
<evidence type="ECO:0000256" key="3">
    <source>
        <dbReference type="ARBA" id="ARBA00023026"/>
    </source>
</evidence>
<feature type="region of interest" description="Disordered" evidence="4">
    <location>
        <begin position="1"/>
        <end position="30"/>
    </location>
</feature>
<dbReference type="InterPro" id="IPR003284">
    <property type="entry name" value="Sal_SpvB"/>
</dbReference>
<proteinExistence type="predicted"/>
<evidence type="ECO:0000256" key="1">
    <source>
        <dbReference type="ARBA" id="ARBA00004613"/>
    </source>
</evidence>
<dbReference type="RefSeq" id="WP_236325049.1">
    <property type="nucleotide sequence ID" value="NZ_CP142180.1"/>
</dbReference>
<dbReference type="GO" id="GO:0005737">
    <property type="term" value="C:cytoplasm"/>
    <property type="evidence" value="ECO:0007669"/>
    <property type="project" value="InterPro"/>
</dbReference>
<keyword evidence="2" id="KW-0964">Secreted</keyword>
<dbReference type="Pfam" id="PF12256">
    <property type="entry name" value="TcdB_toxin_midN"/>
    <property type="match status" value="1"/>
</dbReference>
<keyword evidence="3" id="KW-0843">Virulence</keyword>
<dbReference type="SUPFAM" id="SSF69318">
    <property type="entry name" value="Integrin alpha N-terminal domain"/>
    <property type="match status" value="1"/>
</dbReference>
<dbReference type="InterPro" id="IPR022044">
    <property type="entry name" value="TcdB_toxin_mid/C"/>
</dbReference>
<comment type="caution">
    <text evidence="7">The sequence shown here is derived from an EMBL/GenBank/DDBJ whole genome shotgun (WGS) entry which is preliminary data.</text>
</comment>
<evidence type="ECO:0000259" key="6">
    <source>
        <dbReference type="Pfam" id="PF12256"/>
    </source>
</evidence>
<dbReference type="PRINTS" id="PR01341">
    <property type="entry name" value="SALSPVBPROT"/>
</dbReference>
<name>A0AAP2RYM1_9PSED</name>
<evidence type="ECO:0000313" key="7">
    <source>
        <dbReference type="EMBL" id="MCF5654309.1"/>
    </source>
</evidence>
<dbReference type="EMBL" id="WJZX01000009">
    <property type="protein sequence ID" value="MCF5654309.1"/>
    <property type="molecule type" value="Genomic_DNA"/>
</dbReference>
<evidence type="ECO:0000259" key="5">
    <source>
        <dbReference type="Pfam" id="PF12255"/>
    </source>
</evidence>
<dbReference type="InterPro" id="IPR028994">
    <property type="entry name" value="Integrin_alpha_N"/>
</dbReference>
<evidence type="ECO:0000256" key="4">
    <source>
        <dbReference type="SAM" id="MobiDB-lite"/>
    </source>
</evidence>
<dbReference type="Pfam" id="PF03534">
    <property type="entry name" value="SpvB"/>
    <property type="match status" value="1"/>
</dbReference>
<feature type="domain" description="Insecticide toxin TcdB middle/N-terminal" evidence="6">
    <location>
        <begin position="656"/>
        <end position="818"/>
    </location>
</feature>
<sequence length="1513" mass="169102">MKTPEATPSPLSVPSLPDAGSAVKARSSDWGSVGANGTATLAIPLPVSAGRGYAPTLALLYRSGAGNSPYGFGWELNLGAITRCTRRGVPSYTAADSILGPDAQTWMPECDANGTPLQRRRERFNQLPLPAPCTVTRYFPAVESDFARIEHWRTAADAVGFWLIQARDGSQHVYGKTASARIANPDAPDQVAQWCLEESLNRHGEHIGYHYLRETEAHTFPYDCRAQHYLHAVYYGNVKAREKETLYLLHADDLSRQDWHFHLLLDYGQRSTAMGQVPPYTSPGLWPVRQDAFSNYAYGFELRTQRLCRQILMFHCFPAESAMGPAPVLVKRLLLEHQPAAPCRLIAVHEQAVDSQGQLASLPPQEFHYQSARLKLNKGRYQRLEDFPGLNDGQRYQVVDLYGEGLPGLFYRGDNAWFYRAPQRDENRANADAITYGPPQAIPASAMADTLRPVYQTLLDVDGDGRLEWVLARPGLSGFFRLGAQSEAAGFVPFDAFPAEYLHADAMFADMLGSGFADMALVGPRSVRLYANQQAGGFAAGIDLPHRIDGDDLPTVTSSARDWVGFSDILGSGQQHLVRIRHDEIKYWPNLGRGRFGKGRVLTALPFREATFNAANIVLADLNGYGGADLLYLSHDALSIYLNKGSKGFAGTPLKLPWPSGVAYDALCQVSVVDIRGQGLVSLIISVMHPRPQHWRYDFFNKRPGLLRYLYNNLGAKARITYRSSAQEWLDEKQELLHQGKPAVSRLPFALDLVKTHEQRDETTGGALIQRYQYRRAYYDPDERTFNGFGLLLQSDRETAYHASHTRSLLSKRWFHTGQSLDSPGDGYSAHDRHSVTLGPTLLASYEAGAGAAEPTAHHDRLITRPSSQAVRDATRALRGLPLRVEVFALDPPGAVPYSVQHHRYLVRQLAPVSGALQRARMLPLEVETVTSLYEQVADDPVCEHRLNLRWDAYGSLVHGVTVHHARRKTPDDPPPDVLTDAHPQQWWRDTHDTAQQQYYLSETLAQWIHHTQEDQWQLALPYRQRSNAWTLPKGLPPSGLNTHAISYEGFIQAQSGPMGPRAPRQLSGLSVQHYREPGGKGQVLEPGVATFQALTSYLETAELDAAALQALQAIPRMPGQPAWDLPKRLKEIGYQAMTVFFCASDEERQTPPTLWSIRRQFPRYRNAKHFYRLHAWRLTQAEDETSVTHDPYDCQIIEVKQADGCVTQLHHDYRLLQPVKLTDANGTVQQALLDAFGRVIARSVMGNESGTQVGFGALTAADTALHTSVEDAIQRPETVLGHAARAACYAVFSWMGSIAGQQIRPEWIKRRYLLPDGHIRSAARPYLKARSRQLTESERALSALIKQARRTPVHSLELAADRYPGDEARIIHMTLAFQDGAGRTLQRTQKAEPGHAYVMADNGDPAIQNSALRTAHADPRWCVSERTDYSLEGRIVRIYRPFFSDRHHFVNAEPLRKLWHSDTQLYDPLGRPVRTLTANATVRQTTYWAWYTISEDENDTGSPEPTPALPPA</sequence>